<accession>A0A2K2FN83</accession>
<dbReference type="EMBL" id="NIOJ01000001">
    <property type="protein sequence ID" value="PNU01565.1"/>
    <property type="molecule type" value="Genomic_DNA"/>
</dbReference>
<comment type="caution">
    <text evidence="2">The sequence shown here is derived from an EMBL/GenBank/DDBJ whole genome shotgun (WGS) entry which is preliminary data.</text>
</comment>
<organism evidence="2 3">
    <name type="scientific">Clostridium thermosuccinogenes</name>
    <dbReference type="NCBI Taxonomy" id="84032"/>
    <lineage>
        <taxon>Bacteria</taxon>
        <taxon>Bacillati</taxon>
        <taxon>Bacillota</taxon>
        <taxon>Clostridia</taxon>
        <taxon>Eubacteriales</taxon>
        <taxon>Clostridiaceae</taxon>
        <taxon>Clostridium</taxon>
    </lineage>
</organism>
<feature type="coiled-coil region" evidence="1">
    <location>
        <begin position="23"/>
        <end position="57"/>
    </location>
</feature>
<dbReference type="AlphaFoldDB" id="A0A2K2FN83"/>
<gene>
    <name evidence="2" type="ORF">CDQ84_00725</name>
</gene>
<dbReference type="OrthoDB" id="3540923at2"/>
<evidence type="ECO:0000313" key="2">
    <source>
        <dbReference type="EMBL" id="PNU01565.1"/>
    </source>
</evidence>
<sequence length="312" mass="36577">MDNERLLEIKYRVAALPTLEKRLEEIGRRIYDAEAEVRSLLRKYEAESMDVEELKKKSLSATLMKLIGIYEGRLNKETQEVLKAKVEYDKACQRVSELKNERDDLARRISELRREKRSYEDEIRKREEAIKNNVNAEIYAEYQQLEKEREALMKQMVETEEALKAAARVKSTINSAMKHLDSAEGWATYDVWFKGGIISHMAKYGHIDDAEADFHRLHSQMKDLQKELSDVSLYIDPEIGKIDSATRAVDFWFDNIFTDLNVRNRIRDDMEQLRSLSGKIQSIISRLEKNKTDIKNRLTVVEQRKNELIISN</sequence>
<keyword evidence="3" id="KW-1185">Reference proteome</keyword>
<proteinExistence type="predicted"/>
<name>A0A2K2FN83_9CLOT</name>
<dbReference type="RefSeq" id="WP_103079794.1">
    <property type="nucleotide sequence ID" value="NZ_CP021850.1"/>
</dbReference>
<keyword evidence="1" id="KW-0175">Coiled coil</keyword>
<feature type="coiled-coil region" evidence="1">
    <location>
        <begin position="81"/>
        <end position="169"/>
    </location>
</feature>
<protein>
    <submittedName>
        <fullName evidence="2">Uncharacterized protein</fullName>
    </submittedName>
</protein>
<evidence type="ECO:0000256" key="1">
    <source>
        <dbReference type="SAM" id="Coils"/>
    </source>
</evidence>
<evidence type="ECO:0000313" key="3">
    <source>
        <dbReference type="Proteomes" id="UP000236151"/>
    </source>
</evidence>
<dbReference type="KEGG" id="cthd:CDO33_16715"/>
<reference evidence="2 3" key="1">
    <citation type="submission" date="2017-06" db="EMBL/GenBank/DDBJ databases">
        <title>Investigating the central metabolism of Clostridium thermosuccinogenes.</title>
        <authorList>
            <person name="Koendjbiharie J.G."/>
            <person name="van Kranenburg R."/>
        </authorList>
    </citation>
    <scope>NUCLEOTIDE SEQUENCE [LARGE SCALE GENOMIC DNA]</scope>
    <source>
        <strain evidence="2 3">DSM 5806</strain>
    </source>
</reference>
<dbReference type="Proteomes" id="UP000236151">
    <property type="component" value="Unassembled WGS sequence"/>
</dbReference>